<dbReference type="InterPro" id="IPR039422">
    <property type="entry name" value="MarR/SlyA-like"/>
</dbReference>
<keyword evidence="3" id="KW-1185">Reference proteome</keyword>
<dbReference type="CDD" id="cd00090">
    <property type="entry name" value="HTH_ARSR"/>
    <property type="match status" value="1"/>
</dbReference>
<dbReference type="RefSeq" id="WP_066660432.1">
    <property type="nucleotide sequence ID" value="NZ_CP011402.1"/>
</dbReference>
<dbReference type="PANTHER" id="PTHR33164">
    <property type="entry name" value="TRANSCRIPTIONAL REGULATOR, MARR FAMILY"/>
    <property type="match status" value="1"/>
</dbReference>
<sequence length="201" mass="21575">MDRLRAQSGGVLRLREIAALLCLRQHGGMTPGDAARALGLSAASATRCISRLEQFGLVQGRTHASDLRKVVYRLTNRGENVAFECVRACGPVFENLVVRQYAAFNYAVREAGKTAGGTLGPTAGWVLVALCASDCPQPVKAIQRGTALAQSRVSMSLATLRKRGLVELRGECIDARQNMYSLTDLGRETAAVMLAALVRTN</sequence>
<dbReference type="SMART" id="SM00347">
    <property type="entry name" value="HTH_MARR"/>
    <property type="match status" value="1"/>
</dbReference>
<dbReference type="InterPro" id="IPR036390">
    <property type="entry name" value="WH_DNA-bd_sf"/>
</dbReference>
<dbReference type="AlphaFoldDB" id="A0A1H8U1Z3"/>
<dbReference type="Gene3D" id="1.10.10.10">
    <property type="entry name" value="Winged helix-like DNA-binding domain superfamily/Winged helix DNA-binding domain"/>
    <property type="match status" value="2"/>
</dbReference>
<evidence type="ECO:0000313" key="2">
    <source>
        <dbReference type="EMBL" id="SEO96668.1"/>
    </source>
</evidence>
<evidence type="ECO:0000259" key="1">
    <source>
        <dbReference type="SMART" id="SM00347"/>
    </source>
</evidence>
<feature type="domain" description="HTH marR-type" evidence="1">
    <location>
        <begin position="5"/>
        <end position="105"/>
    </location>
</feature>
<accession>A0A1H8U1Z3</accession>
<gene>
    <name evidence="2" type="ORF">SAMN02910314_01764</name>
</gene>
<dbReference type="Proteomes" id="UP000182975">
    <property type="component" value="Unassembled WGS sequence"/>
</dbReference>
<dbReference type="GO" id="GO:0006950">
    <property type="term" value="P:response to stress"/>
    <property type="evidence" value="ECO:0007669"/>
    <property type="project" value="TreeGrafter"/>
</dbReference>
<dbReference type="InterPro" id="IPR000835">
    <property type="entry name" value="HTH_MarR-typ"/>
</dbReference>
<protein>
    <submittedName>
        <fullName evidence="2">MarR family protein</fullName>
    </submittedName>
</protein>
<reference evidence="3" key="1">
    <citation type="submission" date="2016-10" db="EMBL/GenBank/DDBJ databases">
        <authorList>
            <person name="Varghese N."/>
        </authorList>
    </citation>
    <scope>NUCLEOTIDE SEQUENCE [LARGE SCALE GENOMIC DNA]</scope>
    <source>
        <strain evidence="3">DSM 21843</strain>
    </source>
</reference>
<dbReference type="GO" id="GO:0003700">
    <property type="term" value="F:DNA-binding transcription factor activity"/>
    <property type="evidence" value="ECO:0007669"/>
    <property type="project" value="InterPro"/>
</dbReference>
<name>A0A1H8U1Z3_9ACTN</name>
<dbReference type="InterPro" id="IPR036388">
    <property type="entry name" value="WH-like_DNA-bd_sf"/>
</dbReference>
<evidence type="ECO:0000313" key="3">
    <source>
        <dbReference type="Proteomes" id="UP000182975"/>
    </source>
</evidence>
<dbReference type="SUPFAM" id="SSF46785">
    <property type="entry name" value="Winged helix' DNA-binding domain"/>
    <property type="match status" value="2"/>
</dbReference>
<proteinExistence type="predicted"/>
<dbReference type="EMBL" id="FOEC01000014">
    <property type="protein sequence ID" value="SEO96668.1"/>
    <property type="molecule type" value="Genomic_DNA"/>
</dbReference>
<dbReference type="Pfam" id="PF01047">
    <property type="entry name" value="MarR"/>
    <property type="match status" value="1"/>
</dbReference>
<dbReference type="PANTHER" id="PTHR33164:SF43">
    <property type="entry name" value="HTH-TYPE TRANSCRIPTIONAL REPRESSOR YETL"/>
    <property type="match status" value="1"/>
</dbReference>
<dbReference type="InterPro" id="IPR011991">
    <property type="entry name" value="ArsR-like_HTH"/>
</dbReference>
<organism evidence="2 3">
    <name type="scientific">Denitrobacterium detoxificans</name>
    <dbReference type="NCBI Taxonomy" id="79604"/>
    <lineage>
        <taxon>Bacteria</taxon>
        <taxon>Bacillati</taxon>
        <taxon>Actinomycetota</taxon>
        <taxon>Coriobacteriia</taxon>
        <taxon>Eggerthellales</taxon>
        <taxon>Eggerthellaceae</taxon>
        <taxon>Denitrobacterium</taxon>
    </lineage>
</organism>